<gene>
    <name evidence="1" type="ORF">GCM10023176_58930</name>
</gene>
<evidence type="ECO:0000313" key="2">
    <source>
        <dbReference type="Proteomes" id="UP001500307"/>
    </source>
</evidence>
<reference evidence="2" key="1">
    <citation type="journal article" date="2019" name="Int. J. Syst. Evol. Microbiol.">
        <title>The Global Catalogue of Microorganisms (GCM) 10K type strain sequencing project: providing services to taxonomists for standard genome sequencing and annotation.</title>
        <authorList>
            <consortium name="The Broad Institute Genomics Platform"/>
            <consortium name="The Broad Institute Genome Sequencing Center for Infectious Disease"/>
            <person name="Wu L."/>
            <person name="Ma J."/>
        </authorList>
    </citation>
    <scope>NUCLEOTIDE SEQUENCE [LARGE SCALE GENOMIC DNA]</scope>
    <source>
        <strain evidence="2">JCM 3175</strain>
    </source>
</reference>
<evidence type="ECO:0000313" key="1">
    <source>
        <dbReference type="EMBL" id="GAA4580030.1"/>
    </source>
</evidence>
<comment type="caution">
    <text evidence="1">The sequence shown here is derived from an EMBL/GenBank/DDBJ whole genome shotgun (WGS) entry which is preliminary data.</text>
</comment>
<organism evidence="1 2">
    <name type="scientific">Micromonospora coerulea</name>
    <dbReference type="NCBI Taxonomy" id="47856"/>
    <lineage>
        <taxon>Bacteria</taxon>
        <taxon>Bacillati</taxon>
        <taxon>Actinomycetota</taxon>
        <taxon>Actinomycetes</taxon>
        <taxon>Micromonosporales</taxon>
        <taxon>Micromonosporaceae</taxon>
        <taxon>Micromonospora</taxon>
    </lineage>
</organism>
<dbReference type="Proteomes" id="UP001500307">
    <property type="component" value="Unassembled WGS sequence"/>
</dbReference>
<dbReference type="RefSeq" id="WP_346124948.1">
    <property type="nucleotide sequence ID" value="NZ_BAABGU010000054.1"/>
</dbReference>
<sequence>MRCLTCCPPVPRPRAVFPGRPWTQPISPEALRKRLSTIGVPARAARTAALFQLAVDLPAAVLARCLGIDISSAVAWQRAAAGDWHAYAARTADHE</sequence>
<dbReference type="EMBL" id="BAABGU010000054">
    <property type="protein sequence ID" value="GAA4580030.1"/>
    <property type="molecule type" value="Genomic_DNA"/>
</dbReference>
<keyword evidence="2" id="KW-1185">Reference proteome</keyword>
<name>A0ABP8T250_9ACTN</name>
<accession>A0ABP8T250</accession>
<protein>
    <submittedName>
        <fullName evidence="1">Uncharacterized protein</fullName>
    </submittedName>
</protein>
<proteinExistence type="predicted"/>